<dbReference type="KEGG" id="pgri:PgNI_06151"/>
<reference evidence="2" key="2">
    <citation type="submission" date="2019-10" db="EMBL/GenBank/DDBJ databases">
        <authorList>
            <consortium name="NCBI Genome Project"/>
        </authorList>
    </citation>
    <scope>NUCLEOTIDE SEQUENCE</scope>
    <source>
        <strain evidence="2">NI907</strain>
    </source>
</reference>
<dbReference type="GeneID" id="41961087"/>
<proteinExistence type="predicted"/>
<accession>A0A6P8B856</accession>
<organism evidence="1 2">
    <name type="scientific">Pyricularia grisea</name>
    <name type="common">Crabgrass-specific blast fungus</name>
    <name type="synonym">Magnaporthe grisea</name>
    <dbReference type="NCBI Taxonomy" id="148305"/>
    <lineage>
        <taxon>Eukaryota</taxon>
        <taxon>Fungi</taxon>
        <taxon>Dikarya</taxon>
        <taxon>Ascomycota</taxon>
        <taxon>Pezizomycotina</taxon>
        <taxon>Sordariomycetes</taxon>
        <taxon>Sordariomycetidae</taxon>
        <taxon>Magnaporthales</taxon>
        <taxon>Pyriculariaceae</taxon>
        <taxon>Pyricularia</taxon>
    </lineage>
</organism>
<evidence type="ECO:0000313" key="1">
    <source>
        <dbReference type="Proteomes" id="UP000515153"/>
    </source>
</evidence>
<dbReference type="AlphaFoldDB" id="A0A6P8B856"/>
<keyword evidence="1" id="KW-1185">Reference proteome</keyword>
<dbReference type="RefSeq" id="XP_030983184.1">
    <property type="nucleotide sequence ID" value="XM_031126178.1"/>
</dbReference>
<dbReference type="Proteomes" id="UP000515153">
    <property type="component" value="Chromosome I"/>
</dbReference>
<reference evidence="1 2" key="1">
    <citation type="journal article" date="2019" name="Mol. Biol. Evol.">
        <title>Blast fungal genomes show frequent chromosomal changes, gene gains and losses, and effector gene turnover.</title>
        <authorList>
            <person name="Gomez Luciano L.B."/>
            <person name="Jason Tsai I."/>
            <person name="Chuma I."/>
            <person name="Tosa Y."/>
            <person name="Chen Y.H."/>
            <person name="Li J.Y."/>
            <person name="Li M.Y."/>
            <person name="Jade Lu M.Y."/>
            <person name="Nakayashiki H."/>
            <person name="Li W.H."/>
        </authorList>
    </citation>
    <scope>NUCLEOTIDE SEQUENCE [LARGE SCALE GENOMIC DNA]</scope>
    <source>
        <strain evidence="1 2">NI907</strain>
    </source>
</reference>
<protein>
    <submittedName>
        <fullName evidence="2">Uncharacterized protein</fullName>
    </submittedName>
</protein>
<sequence length="102" mass="10633">MGIVDPECVTCDGGRAATAVSPRRGWDLARSPLPKAWAIQISSTCSSHGKSVCLGGPESPFCLSLRLRSAGAIPWSFPTGRSPRKGLAVDGRAAEKRVLGGK</sequence>
<name>A0A6P8B856_PYRGI</name>
<evidence type="ECO:0000313" key="2">
    <source>
        <dbReference type="RefSeq" id="XP_030983184.1"/>
    </source>
</evidence>
<gene>
    <name evidence="2" type="ORF">PgNI_06151</name>
</gene>
<reference evidence="2" key="3">
    <citation type="submission" date="2025-08" db="UniProtKB">
        <authorList>
            <consortium name="RefSeq"/>
        </authorList>
    </citation>
    <scope>IDENTIFICATION</scope>
    <source>
        <strain evidence="2">NI907</strain>
    </source>
</reference>